<gene>
    <name evidence="1" type="ORF">K504DRAFT_466019</name>
</gene>
<name>A0A6G1KEE1_9PLEO</name>
<dbReference type="AlphaFoldDB" id="A0A6G1KEE1"/>
<protein>
    <submittedName>
        <fullName evidence="1">Uncharacterized protein</fullName>
    </submittedName>
</protein>
<proteinExistence type="predicted"/>
<reference evidence="1" key="1">
    <citation type="journal article" date="2020" name="Stud. Mycol.">
        <title>101 Dothideomycetes genomes: a test case for predicting lifestyles and emergence of pathogens.</title>
        <authorList>
            <person name="Haridas S."/>
            <person name="Albert R."/>
            <person name="Binder M."/>
            <person name="Bloem J."/>
            <person name="Labutti K."/>
            <person name="Salamov A."/>
            <person name="Andreopoulos B."/>
            <person name="Baker S."/>
            <person name="Barry K."/>
            <person name="Bills G."/>
            <person name="Bluhm B."/>
            <person name="Cannon C."/>
            <person name="Castanera R."/>
            <person name="Culley D."/>
            <person name="Daum C."/>
            <person name="Ezra D."/>
            <person name="Gonzalez J."/>
            <person name="Henrissat B."/>
            <person name="Kuo A."/>
            <person name="Liang C."/>
            <person name="Lipzen A."/>
            <person name="Lutzoni F."/>
            <person name="Magnuson J."/>
            <person name="Mondo S."/>
            <person name="Nolan M."/>
            <person name="Ohm R."/>
            <person name="Pangilinan J."/>
            <person name="Park H.-J."/>
            <person name="Ramirez L."/>
            <person name="Alfaro M."/>
            <person name="Sun H."/>
            <person name="Tritt A."/>
            <person name="Yoshinaga Y."/>
            <person name="Zwiers L.-H."/>
            <person name="Turgeon B."/>
            <person name="Goodwin S."/>
            <person name="Spatafora J."/>
            <person name="Crous P."/>
            <person name="Grigoriev I."/>
        </authorList>
    </citation>
    <scope>NUCLEOTIDE SEQUENCE</scope>
    <source>
        <strain evidence="1">CBS 279.74</strain>
    </source>
</reference>
<dbReference type="Proteomes" id="UP000799428">
    <property type="component" value="Unassembled WGS sequence"/>
</dbReference>
<keyword evidence="2" id="KW-1185">Reference proteome</keyword>
<dbReference type="EMBL" id="MU005768">
    <property type="protein sequence ID" value="KAF2710993.1"/>
    <property type="molecule type" value="Genomic_DNA"/>
</dbReference>
<organism evidence="1 2">
    <name type="scientific">Pleomassaria siparia CBS 279.74</name>
    <dbReference type="NCBI Taxonomy" id="1314801"/>
    <lineage>
        <taxon>Eukaryota</taxon>
        <taxon>Fungi</taxon>
        <taxon>Dikarya</taxon>
        <taxon>Ascomycota</taxon>
        <taxon>Pezizomycotina</taxon>
        <taxon>Dothideomycetes</taxon>
        <taxon>Pleosporomycetidae</taxon>
        <taxon>Pleosporales</taxon>
        <taxon>Pleomassariaceae</taxon>
        <taxon>Pleomassaria</taxon>
    </lineage>
</organism>
<evidence type="ECO:0000313" key="1">
    <source>
        <dbReference type="EMBL" id="KAF2710993.1"/>
    </source>
</evidence>
<accession>A0A6G1KEE1</accession>
<sequence>MHPSNRPTVIPTPPPMIQQRPFTPLHPQLSVSALRLGPPRADSETLTTILIPYSTTAPNP</sequence>
<evidence type="ECO:0000313" key="2">
    <source>
        <dbReference type="Proteomes" id="UP000799428"/>
    </source>
</evidence>